<feature type="compositionally biased region" description="Polar residues" evidence="1">
    <location>
        <begin position="411"/>
        <end position="420"/>
    </location>
</feature>
<dbReference type="Proteomes" id="UP001165065">
    <property type="component" value="Unassembled WGS sequence"/>
</dbReference>
<feature type="compositionally biased region" description="Basic and acidic residues" evidence="1">
    <location>
        <begin position="397"/>
        <end position="410"/>
    </location>
</feature>
<evidence type="ECO:0000313" key="3">
    <source>
        <dbReference type="Proteomes" id="UP001165065"/>
    </source>
</evidence>
<accession>A0A9W7LDG2</accession>
<dbReference type="AlphaFoldDB" id="A0A9W7LDG2"/>
<dbReference type="EMBL" id="BRYA01000261">
    <property type="protein sequence ID" value="GMI45701.1"/>
    <property type="molecule type" value="Genomic_DNA"/>
</dbReference>
<reference evidence="3" key="1">
    <citation type="journal article" date="2023" name="Commun. Biol.">
        <title>Genome analysis of Parmales, the sister group of diatoms, reveals the evolutionary specialization of diatoms from phago-mixotrophs to photoautotrophs.</title>
        <authorList>
            <person name="Ban H."/>
            <person name="Sato S."/>
            <person name="Yoshikawa S."/>
            <person name="Yamada K."/>
            <person name="Nakamura Y."/>
            <person name="Ichinomiya M."/>
            <person name="Sato N."/>
            <person name="Blanc-Mathieu R."/>
            <person name="Endo H."/>
            <person name="Kuwata A."/>
            <person name="Ogata H."/>
        </authorList>
    </citation>
    <scope>NUCLEOTIDE SEQUENCE [LARGE SCALE GENOMIC DNA]</scope>
</reference>
<sequence length="444" mass="51380">MAMYTNSAPYDEASWGDTLRNYRKSTNKVPWGNQQFVPTKRETVHEKSRQERQFDPITMKYRDDTKESLVQERERAFAAVRVNDAKDKQLCFEQKFNIINHRSHLPKEYEDKNRKTAMMNEVKRRAPDSRVKYNIISHMGKEEHHTAKMVPREGEEFTLRRSMNVTMEGGMKPKSHQTREFDVLTNKYIENNTAREVEDLEVQREVLTKKYWKNHDYDILAGRYCDGRKEANYQHSLKEKEQNWGKNKMKSLPTAIKYSEGNVYDIVSNEIKDSRYIMTVDEKRNKSIASKMGSKIEEQIRTKAMEEDDRLETMAHNRIHPYRFKEERRYGYDPITNISYKGRTGVQPAPLRQEESKPVWARLHGGGNVGYGGGGRGSGGIAAKPRDLSGANNNAGEARREQMYSARRDSSNATMNSTQKPDFVPSLTIPAEGMVDGRLRTGGN</sequence>
<dbReference type="OrthoDB" id="60284at2759"/>
<evidence type="ECO:0000256" key="1">
    <source>
        <dbReference type="SAM" id="MobiDB-lite"/>
    </source>
</evidence>
<organism evidence="2 3">
    <name type="scientific">Triparma columacea</name>
    <dbReference type="NCBI Taxonomy" id="722753"/>
    <lineage>
        <taxon>Eukaryota</taxon>
        <taxon>Sar</taxon>
        <taxon>Stramenopiles</taxon>
        <taxon>Ochrophyta</taxon>
        <taxon>Bolidophyceae</taxon>
        <taxon>Parmales</taxon>
        <taxon>Triparmaceae</taxon>
        <taxon>Triparma</taxon>
    </lineage>
</organism>
<keyword evidence="3" id="KW-1185">Reference proteome</keyword>
<gene>
    <name evidence="2" type="ORF">TrCOL_g12965</name>
</gene>
<name>A0A9W7LDG2_9STRA</name>
<protein>
    <submittedName>
        <fullName evidence="2">Uncharacterized protein</fullName>
    </submittedName>
</protein>
<proteinExistence type="predicted"/>
<comment type="caution">
    <text evidence="2">The sequence shown here is derived from an EMBL/GenBank/DDBJ whole genome shotgun (WGS) entry which is preliminary data.</text>
</comment>
<feature type="region of interest" description="Disordered" evidence="1">
    <location>
        <begin position="376"/>
        <end position="424"/>
    </location>
</feature>
<evidence type="ECO:0000313" key="2">
    <source>
        <dbReference type="EMBL" id="GMI45701.1"/>
    </source>
</evidence>